<dbReference type="Proteomes" id="UP000298030">
    <property type="component" value="Unassembled WGS sequence"/>
</dbReference>
<sequence>MPAGIEQWALVDASIRGSCSRLVYTNEGRLLFSQNTLFRLPRDWADHDGSAPPDIFKPSSVHLPPCTLLADTSRGSPRNVVYLSSFNEFRELVTTGSN</sequence>
<dbReference type="AlphaFoldDB" id="A0A4Y7S2Z6"/>
<evidence type="ECO:0000313" key="2">
    <source>
        <dbReference type="Proteomes" id="UP000298030"/>
    </source>
</evidence>
<organism evidence="1 2">
    <name type="scientific">Coprinellus micaceus</name>
    <name type="common">Glistening ink-cap mushroom</name>
    <name type="synonym">Coprinus micaceus</name>
    <dbReference type="NCBI Taxonomy" id="71717"/>
    <lineage>
        <taxon>Eukaryota</taxon>
        <taxon>Fungi</taxon>
        <taxon>Dikarya</taxon>
        <taxon>Basidiomycota</taxon>
        <taxon>Agaricomycotina</taxon>
        <taxon>Agaricomycetes</taxon>
        <taxon>Agaricomycetidae</taxon>
        <taxon>Agaricales</taxon>
        <taxon>Agaricineae</taxon>
        <taxon>Psathyrellaceae</taxon>
        <taxon>Coprinellus</taxon>
    </lineage>
</organism>
<evidence type="ECO:0000313" key="1">
    <source>
        <dbReference type="EMBL" id="TEB15509.1"/>
    </source>
</evidence>
<dbReference type="EMBL" id="QPFP01000353">
    <property type="protein sequence ID" value="TEB15509.1"/>
    <property type="molecule type" value="Genomic_DNA"/>
</dbReference>
<proteinExistence type="predicted"/>
<keyword evidence="2" id="KW-1185">Reference proteome</keyword>
<name>A0A4Y7S2Z6_COPMI</name>
<protein>
    <submittedName>
        <fullName evidence="1">Uncharacterized protein</fullName>
    </submittedName>
</protein>
<reference evidence="1 2" key="1">
    <citation type="journal article" date="2019" name="Nat. Ecol. Evol.">
        <title>Megaphylogeny resolves global patterns of mushroom evolution.</title>
        <authorList>
            <person name="Varga T."/>
            <person name="Krizsan K."/>
            <person name="Foldi C."/>
            <person name="Dima B."/>
            <person name="Sanchez-Garcia M."/>
            <person name="Sanchez-Ramirez S."/>
            <person name="Szollosi G.J."/>
            <person name="Szarkandi J.G."/>
            <person name="Papp V."/>
            <person name="Albert L."/>
            <person name="Andreopoulos W."/>
            <person name="Angelini C."/>
            <person name="Antonin V."/>
            <person name="Barry K.W."/>
            <person name="Bougher N.L."/>
            <person name="Buchanan P."/>
            <person name="Buyck B."/>
            <person name="Bense V."/>
            <person name="Catcheside P."/>
            <person name="Chovatia M."/>
            <person name="Cooper J."/>
            <person name="Damon W."/>
            <person name="Desjardin D."/>
            <person name="Finy P."/>
            <person name="Geml J."/>
            <person name="Haridas S."/>
            <person name="Hughes K."/>
            <person name="Justo A."/>
            <person name="Karasinski D."/>
            <person name="Kautmanova I."/>
            <person name="Kiss B."/>
            <person name="Kocsube S."/>
            <person name="Kotiranta H."/>
            <person name="LaButti K.M."/>
            <person name="Lechner B.E."/>
            <person name="Liimatainen K."/>
            <person name="Lipzen A."/>
            <person name="Lukacs Z."/>
            <person name="Mihaltcheva S."/>
            <person name="Morgado L.N."/>
            <person name="Niskanen T."/>
            <person name="Noordeloos M.E."/>
            <person name="Ohm R.A."/>
            <person name="Ortiz-Santana B."/>
            <person name="Ovrebo C."/>
            <person name="Racz N."/>
            <person name="Riley R."/>
            <person name="Savchenko A."/>
            <person name="Shiryaev A."/>
            <person name="Soop K."/>
            <person name="Spirin V."/>
            <person name="Szebenyi C."/>
            <person name="Tomsovsky M."/>
            <person name="Tulloss R.E."/>
            <person name="Uehling J."/>
            <person name="Grigoriev I.V."/>
            <person name="Vagvolgyi C."/>
            <person name="Papp T."/>
            <person name="Martin F.M."/>
            <person name="Miettinen O."/>
            <person name="Hibbett D.S."/>
            <person name="Nagy L.G."/>
        </authorList>
    </citation>
    <scope>NUCLEOTIDE SEQUENCE [LARGE SCALE GENOMIC DNA]</scope>
    <source>
        <strain evidence="1 2">FP101781</strain>
    </source>
</reference>
<accession>A0A4Y7S2Z6</accession>
<gene>
    <name evidence="1" type="ORF">FA13DRAFT_833844</name>
</gene>
<comment type="caution">
    <text evidence="1">The sequence shown here is derived from an EMBL/GenBank/DDBJ whole genome shotgun (WGS) entry which is preliminary data.</text>
</comment>